<evidence type="ECO:0000256" key="1">
    <source>
        <dbReference type="ARBA" id="ARBA00001947"/>
    </source>
</evidence>
<evidence type="ECO:0000256" key="11">
    <source>
        <dbReference type="ARBA" id="ARBA00049558"/>
    </source>
</evidence>
<dbReference type="InterPro" id="IPR002125">
    <property type="entry name" value="CMP_dCMP_dom"/>
</dbReference>
<feature type="binding site" evidence="14">
    <location>
        <position position="96"/>
    </location>
    <ligand>
        <name>Zn(2+)</name>
        <dbReference type="ChEBI" id="CHEBI:29105"/>
        <note>catalytic</note>
    </ligand>
</feature>
<evidence type="ECO:0000256" key="13">
    <source>
        <dbReference type="PIRSR" id="PIRSR606262-2"/>
    </source>
</evidence>
<keyword evidence="8 14" id="KW-0862">Zinc</keyword>
<dbReference type="NCBIfam" id="NF004064">
    <property type="entry name" value="PRK05578.1"/>
    <property type="match status" value="1"/>
</dbReference>
<dbReference type="SUPFAM" id="SSF53927">
    <property type="entry name" value="Cytidine deaminase-like"/>
    <property type="match status" value="1"/>
</dbReference>
<comment type="caution">
    <text evidence="17">The sequence shown here is derived from an EMBL/GenBank/DDBJ whole genome shotgun (WGS) entry which is preliminary data.</text>
</comment>
<dbReference type="InterPro" id="IPR016193">
    <property type="entry name" value="Cytidine_deaminase-like"/>
</dbReference>
<evidence type="ECO:0000259" key="16">
    <source>
        <dbReference type="PROSITE" id="PS51747"/>
    </source>
</evidence>
<evidence type="ECO:0000256" key="8">
    <source>
        <dbReference type="ARBA" id="ARBA00022833"/>
    </source>
</evidence>
<dbReference type="EC" id="3.5.4.5" evidence="4 15"/>
<feature type="binding site" evidence="13">
    <location>
        <begin position="49"/>
        <end position="55"/>
    </location>
    <ligand>
        <name>substrate</name>
    </ligand>
</feature>
<evidence type="ECO:0000256" key="5">
    <source>
        <dbReference type="ARBA" id="ARBA00018266"/>
    </source>
</evidence>
<dbReference type="FunFam" id="3.40.140.10:FF:000008">
    <property type="entry name" value="Cytidine deaminase"/>
    <property type="match status" value="1"/>
</dbReference>
<comment type="catalytic activity">
    <reaction evidence="11 15">
        <text>cytidine + H2O + H(+) = uridine + NH4(+)</text>
        <dbReference type="Rhea" id="RHEA:16069"/>
        <dbReference type="ChEBI" id="CHEBI:15377"/>
        <dbReference type="ChEBI" id="CHEBI:15378"/>
        <dbReference type="ChEBI" id="CHEBI:16704"/>
        <dbReference type="ChEBI" id="CHEBI:17562"/>
        <dbReference type="ChEBI" id="CHEBI:28938"/>
        <dbReference type="EC" id="3.5.4.5"/>
    </reaction>
</comment>
<comment type="catalytic activity">
    <reaction evidence="10 15">
        <text>2'-deoxycytidine + H2O + H(+) = 2'-deoxyuridine + NH4(+)</text>
        <dbReference type="Rhea" id="RHEA:13433"/>
        <dbReference type="ChEBI" id="CHEBI:15377"/>
        <dbReference type="ChEBI" id="CHEBI:15378"/>
        <dbReference type="ChEBI" id="CHEBI:15698"/>
        <dbReference type="ChEBI" id="CHEBI:16450"/>
        <dbReference type="ChEBI" id="CHEBI:28938"/>
        <dbReference type="EC" id="3.5.4.5"/>
    </reaction>
</comment>
<evidence type="ECO:0000313" key="17">
    <source>
        <dbReference type="EMBL" id="ERT67923.1"/>
    </source>
</evidence>
<sequence>MKKELNEKLILEYVDKAIVARENAYAPYSKFKVGAVLVDENGNETSGANIENGSYGLSNCAERSAVFAAASKGMRKIKLIAVVADTTGPVSPCGACRQVIKEFADDDTIIILGNLKRDYKLMTMEELLPYGFEL</sequence>
<dbReference type="InterPro" id="IPR016192">
    <property type="entry name" value="APOBEC/CMP_deaminase_Zn-bd"/>
</dbReference>
<keyword evidence="18" id="KW-1185">Reference proteome</keyword>
<comment type="function">
    <text evidence="2 15">This enzyme scavenges exogenous and endogenous cytidine and 2'-deoxycytidine for UMP synthesis.</text>
</comment>
<evidence type="ECO:0000256" key="6">
    <source>
        <dbReference type="ARBA" id="ARBA00022723"/>
    </source>
</evidence>
<dbReference type="STRING" id="1319815.HMPREF0202_02141"/>
<dbReference type="InterPro" id="IPR006262">
    <property type="entry name" value="Cyt_deam_tetra"/>
</dbReference>
<dbReference type="Pfam" id="PF00383">
    <property type="entry name" value="dCMP_cyt_deam_1"/>
    <property type="match status" value="1"/>
</dbReference>
<evidence type="ECO:0000256" key="12">
    <source>
        <dbReference type="PIRSR" id="PIRSR606262-1"/>
    </source>
</evidence>
<dbReference type="PANTHER" id="PTHR11644:SF2">
    <property type="entry name" value="CYTIDINE DEAMINASE"/>
    <property type="match status" value="1"/>
</dbReference>
<evidence type="ECO:0000256" key="7">
    <source>
        <dbReference type="ARBA" id="ARBA00022801"/>
    </source>
</evidence>
<proteinExistence type="inferred from homology"/>
<organism evidence="17 18">
    <name type="scientific">Cetobacterium somerae ATCC BAA-474</name>
    <dbReference type="NCBI Taxonomy" id="1319815"/>
    <lineage>
        <taxon>Bacteria</taxon>
        <taxon>Fusobacteriati</taxon>
        <taxon>Fusobacteriota</taxon>
        <taxon>Fusobacteriia</taxon>
        <taxon>Fusobacteriales</taxon>
        <taxon>Fusobacteriaceae</taxon>
        <taxon>Cetobacterium</taxon>
    </lineage>
</organism>
<evidence type="ECO:0000256" key="10">
    <source>
        <dbReference type="ARBA" id="ARBA00049252"/>
    </source>
</evidence>
<comment type="cofactor">
    <cofactor evidence="1 14 15">
        <name>Zn(2+)</name>
        <dbReference type="ChEBI" id="CHEBI:29105"/>
    </cofactor>
</comment>
<dbReference type="GO" id="GO:0042802">
    <property type="term" value="F:identical protein binding"/>
    <property type="evidence" value="ECO:0007669"/>
    <property type="project" value="UniProtKB-ARBA"/>
</dbReference>
<dbReference type="CDD" id="cd01283">
    <property type="entry name" value="cytidine_deaminase"/>
    <property type="match status" value="1"/>
</dbReference>
<dbReference type="NCBIfam" id="TIGR01354">
    <property type="entry name" value="cyt_deam_tetra"/>
    <property type="match status" value="1"/>
</dbReference>
<feature type="domain" description="CMP/dCMP-type deaminase" evidence="16">
    <location>
        <begin position="8"/>
        <end position="134"/>
    </location>
</feature>
<dbReference type="GO" id="GO:0072527">
    <property type="term" value="P:pyrimidine-containing compound metabolic process"/>
    <property type="evidence" value="ECO:0007669"/>
    <property type="project" value="UniProtKB-ARBA"/>
</dbReference>
<feature type="binding site" evidence="14">
    <location>
        <position position="93"/>
    </location>
    <ligand>
        <name>Zn(2+)</name>
        <dbReference type="ChEBI" id="CHEBI:29105"/>
        <note>catalytic</note>
    </ligand>
</feature>
<feature type="active site" description="Proton donor" evidence="12">
    <location>
        <position position="62"/>
    </location>
</feature>
<feature type="binding site" evidence="14">
    <location>
        <position position="60"/>
    </location>
    <ligand>
        <name>Zn(2+)</name>
        <dbReference type="ChEBI" id="CHEBI:29105"/>
        <note>catalytic</note>
    </ligand>
</feature>
<protein>
    <recommendedName>
        <fullName evidence="5 15">Cytidine deaminase</fullName>
        <ecNumber evidence="4 15">3.5.4.5</ecNumber>
    </recommendedName>
    <alternativeName>
        <fullName evidence="9 15">Cytidine aminohydrolase</fullName>
    </alternativeName>
</protein>
<dbReference type="Proteomes" id="UP000017081">
    <property type="component" value="Unassembled WGS sequence"/>
</dbReference>
<evidence type="ECO:0000256" key="4">
    <source>
        <dbReference type="ARBA" id="ARBA00012783"/>
    </source>
</evidence>
<name>U7VAU3_9FUSO</name>
<accession>U7VAU3</accession>
<dbReference type="PROSITE" id="PS51747">
    <property type="entry name" value="CYT_DCMP_DEAMINASES_2"/>
    <property type="match status" value="1"/>
</dbReference>
<reference evidence="17 18" key="1">
    <citation type="submission" date="2013-08" db="EMBL/GenBank/DDBJ databases">
        <authorList>
            <person name="Weinstock G."/>
            <person name="Sodergren E."/>
            <person name="Wylie T."/>
            <person name="Fulton L."/>
            <person name="Fulton R."/>
            <person name="Fronick C."/>
            <person name="O'Laughlin M."/>
            <person name="Godfrey J."/>
            <person name="Miner T."/>
            <person name="Herter B."/>
            <person name="Appelbaum E."/>
            <person name="Cordes M."/>
            <person name="Lek S."/>
            <person name="Wollam A."/>
            <person name="Pepin K.H."/>
            <person name="Palsikar V.B."/>
            <person name="Mitreva M."/>
            <person name="Wilson R.K."/>
        </authorList>
    </citation>
    <scope>NUCLEOTIDE SEQUENCE [LARGE SCALE GENOMIC DNA]</scope>
    <source>
        <strain evidence="17 18">ATCC BAA-474</strain>
    </source>
</reference>
<keyword evidence="6 14" id="KW-0479">Metal-binding</keyword>
<dbReference type="RefSeq" id="WP_023051673.1">
    <property type="nucleotide sequence ID" value="NZ_CP173065.2"/>
</dbReference>
<keyword evidence="7 15" id="KW-0378">Hydrolase</keyword>
<dbReference type="PROSITE" id="PS00903">
    <property type="entry name" value="CYT_DCMP_DEAMINASES_1"/>
    <property type="match status" value="1"/>
</dbReference>
<dbReference type="eggNOG" id="COG0295">
    <property type="taxonomic scope" value="Bacteria"/>
</dbReference>
<evidence type="ECO:0000256" key="2">
    <source>
        <dbReference type="ARBA" id="ARBA00003949"/>
    </source>
</evidence>
<dbReference type="GO" id="GO:0008270">
    <property type="term" value="F:zinc ion binding"/>
    <property type="evidence" value="ECO:0007669"/>
    <property type="project" value="UniProtKB-UniRule"/>
</dbReference>
<evidence type="ECO:0000256" key="3">
    <source>
        <dbReference type="ARBA" id="ARBA00006576"/>
    </source>
</evidence>
<gene>
    <name evidence="17" type="ORF">HMPREF0202_02141</name>
</gene>
<dbReference type="AlphaFoldDB" id="U7VAU3"/>
<dbReference type="PANTHER" id="PTHR11644">
    <property type="entry name" value="CYTIDINE DEAMINASE"/>
    <property type="match status" value="1"/>
</dbReference>
<comment type="similarity">
    <text evidence="3 15">Belongs to the cytidine and deoxycytidylate deaminase family.</text>
</comment>
<dbReference type="InterPro" id="IPR050202">
    <property type="entry name" value="Cyt/Deoxycyt_deaminase"/>
</dbReference>
<dbReference type="Gene3D" id="3.40.140.10">
    <property type="entry name" value="Cytidine Deaminase, domain 2"/>
    <property type="match status" value="1"/>
</dbReference>
<dbReference type="EMBL" id="AXZF01000096">
    <property type="protein sequence ID" value="ERT67923.1"/>
    <property type="molecule type" value="Genomic_DNA"/>
</dbReference>
<dbReference type="HOGENOM" id="CLU_097262_0_1_0"/>
<evidence type="ECO:0000256" key="9">
    <source>
        <dbReference type="ARBA" id="ARBA00032005"/>
    </source>
</evidence>
<evidence type="ECO:0000256" key="14">
    <source>
        <dbReference type="PIRSR" id="PIRSR606262-3"/>
    </source>
</evidence>
<dbReference type="PATRIC" id="fig|1319815.3.peg.2060"/>
<dbReference type="GO" id="GO:0005829">
    <property type="term" value="C:cytosol"/>
    <property type="evidence" value="ECO:0007669"/>
    <property type="project" value="TreeGrafter"/>
</dbReference>
<dbReference type="GO" id="GO:0004126">
    <property type="term" value="F:cytidine deaminase activity"/>
    <property type="evidence" value="ECO:0007669"/>
    <property type="project" value="UniProtKB-UniRule"/>
</dbReference>
<evidence type="ECO:0000256" key="15">
    <source>
        <dbReference type="RuleBase" id="RU364006"/>
    </source>
</evidence>
<evidence type="ECO:0000313" key="18">
    <source>
        <dbReference type="Proteomes" id="UP000017081"/>
    </source>
</evidence>
<dbReference type="GO" id="GO:0055086">
    <property type="term" value="P:nucleobase-containing small molecule metabolic process"/>
    <property type="evidence" value="ECO:0007669"/>
    <property type="project" value="UniProtKB-ARBA"/>
</dbReference>